<dbReference type="RefSeq" id="WP_126639114.1">
    <property type="nucleotide sequence ID" value="NZ_BIFH01000022.1"/>
</dbReference>
<dbReference type="OrthoDB" id="6882680at2"/>
<keyword evidence="8" id="KW-1185">Reference proteome</keyword>
<dbReference type="FunFam" id="3.40.309.10:FF:000012">
    <property type="entry name" value="Betaine aldehyde dehydrogenase"/>
    <property type="match status" value="1"/>
</dbReference>
<evidence type="ECO:0000313" key="7">
    <source>
        <dbReference type="EMBL" id="GCD96996.1"/>
    </source>
</evidence>
<evidence type="ECO:0000256" key="1">
    <source>
        <dbReference type="ARBA" id="ARBA00009986"/>
    </source>
</evidence>
<organism evidence="7 8">
    <name type="scientific">Embleya hyalina</name>
    <dbReference type="NCBI Taxonomy" id="516124"/>
    <lineage>
        <taxon>Bacteria</taxon>
        <taxon>Bacillati</taxon>
        <taxon>Actinomycetota</taxon>
        <taxon>Actinomycetes</taxon>
        <taxon>Kitasatosporales</taxon>
        <taxon>Streptomycetaceae</taxon>
        <taxon>Embleya</taxon>
    </lineage>
</organism>
<dbReference type="InterPro" id="IPR016162">
    <property type="entry name" value="Ald_DH_N"/>
</dbReference>
<evidence type="ECO:0000256" key="5">
    <source>
        <dbReference type="RuleBase" id="RU003345"/>
    </source>
</evidence>
<keyword evidence="2 5" id="KW-0560">Oxidoreductase</keyword>
<dbReference type="InterPro" id="IPR016163">
    <property type="entry name" value="Ald_DH_C"/>
</dbReference>
<dbReference type="Pfam" id="PF00171">
    <property type="entry name" value="Aldedh"/>
    <property type="match status" value="1"/>
</dbReference>
<dbReference type="PANTHER" id="PTHR11699">
    <property type="entry name" value="ALDEHYDE DEHYDROGENASE-RELATED"/>
    <property type="match status" value="1"/>
</dbReference>
<feature type="domain" description="Aldehyde dehydrogenase" evidence="6">
    <location>
        <begin position="24"/>
        <end position="486"/>
    </location>
</feature>
<protein>
    <submittedName>
        <fullName evidence="7">Aldehyde dehydrogenase</fullName>
    </submittedName>
</protein>
<accession>A0A401YQX5</accession>
<dbReference type="InterPro" id="IPR015590">
    <property type="entry name" value="Aldehyde_DH_dom"/>
</dbReference>
<dbReference type="FunFam" id="3.40.605.10:FF:000011">
    <property type="entry name" value="ALD5p Mitochondrial aldehyde dehydrogenase"/>
    <property type="match status" value="1"/>
</dbReference>
<comment type="caution">
    <text evidence="7">The sequence shown here is derived from an EMBL/GenBank/DDBJ whole genome shotgun (WGS) entry which is preliminary data.</text>
</comment>
<dbReference type="PROSITE" id="PS00687">
    <property type="entry name" value="ALDEHYDE_DEHYDR_GLU"/>
    <property type="match status" value="1"/>
</dbReference>
<dbReference type="InterPro" id="IPR029510">
    <property type="entry name" value="Ald_DH_CS_GLU"/>
</dbReference>
<evidence type="ECO:0000256" key="2">
    <source>
        <dbReference type="ARBA" id="ARBA00023002"/>
    </source>
</evidence>
<dbReference type="Gene3D" id="3.40.605.10">
    <property type="entry name" value="Aldehyde Dehydrogenase, Chain A, domain 1"/>
    <property type="match status" value="1"/>
</dbReference>
<evidence type="ECO:0000256" key="3">
    <source>
        <dbReference type="ARBA" id="ARBA00023027"/>
    </source>
</evidence>
<feature type="active site" evidence="4">
    <location>
        <position position="264"/>
    </location>
</feature>
<dbReference type="InterPro" id="IPR016160">
    <property type="entry name" value="Ald_DH_CS_CYS"/>
</dbReference>
<evidence type="ECO:0000259" key="6">
    <source>
        <dbReference type="Pfam" id="PF00171"/>
    </source>
</evidence>
<gene>
    <name evidence="7" type="ORF">EHYA_04683</name>
</gene>
<dbReference type="Gene3D" id="3.40.309.10">
    <property type="entry name" value="Aldehyde Dehydrogenase, Chain A, domain 2"/>
    <property type="match status" value="1"/>
</dbReference>
<proteinExistence type="inferred from homology"/>
<dbReference type="EMBL" id="BIFH01000022">
    <property type="protein sequence ID" value="GCD96996.1"/>
    <property type="molecule type" value="Genomic_DNA"/>
</dbReference>
<comment type="similarity">
    <text evidence="1 5">Belongs to the aldehyde dehydrogenase family.</text>
</comment>
<evidence type="ECO:0000313" key="8">
    <source>
        <dbReference type="Proteomes" id="UP000286931"/>
    </source>
</evidence>
<evidence type="ECO:0000256" key="4">
    <source>
        <dbReference type="PROSITE-ProRule" id="PRU10007"/>
    </source>
</evidence>
<sequence>MSLLAKADTALGTVIPKLHIDGAWTDAVSGRTFAVVDPSTGREIARVAEGDAPDVDLAVRAARRAFESGPWSRMTPADRSRVVWRIGDLLEEHAEEFALLETIDVGKPITASRAADVPLSADYFRYMAGWATRMGGSTVDISQPGEWHAFTLREPIGVVGQIIPWNFPLLMAAWKLAPALVTGNTVVLKPAEDTPLTALRLAAICELAGVPAGVVNVVTGFGPTAGAALAAHPGVDKIAFTGSTGVGKRVVEAAVGNLKKVSLELGGKSPNIIFPDADLDQAILGASQGIFYNAGEACTAGSRLYVHHRVLDRVLDGVSDFARAIKVGPTLDPETTMGPVVSQRHLDRVLDYLRVGADEGAKTLLGGNRVDTDGFYLDPTVFVDTRPDMRVVREEIFGPVLVAQPFSDLDDIARIANDSPYGLAAGIWTKDLSLAHRMIRRLRAGAVYVNSYNTTDAALPFGGYRQSGWGREHGESALDLYTETKGVSIFLG</sequence>
<name>A0A401YQX5_9ACTN</name>
<dbReference type="InterPro" id="IPR016161">
    <property type="entry name" value="Ald_DH/histidinol_DH"/>
</dbReference>
<reference evidence="7 8" key="1">
    <citation type="submission" date="2018-12" db="EMBL/GenBank/DDBJ databases">
        <title>Draft genome sequence of Embleya hyalina NBRC 13850T.</title>
        <authorList>
            <person name="Komaki H."/>
            <person name="Hosoyama A."/>
            <person name="Kimura A."/>
            <person name="Ichikawa N."/>
            <person name="Tamura T."/>
        </authorList>
    </citation>
    <scope>NUCLEOTIDE SEQUENCE [LARGE SCALE GENOMIC DNA]</scope>
    <source>
        <strain evidence="7 8">NBRC 13850</strain>
    </source>
</reference>
<keyword evidence="3" id="KW-0520">NAD</keyword>
<dbReference type="Proteomes" id="UP000286931">
    <property type="component" value="Unassembled WGS sequence"/>
</dbReference>
<dbReference type="GO" id="GO:0016620">
    <property type="term" value="F:oxidoreductase activity, acting on the aldehyde or oxo group of donors, NAD or NADP as acceptor"/>
    <property type="evidence" value="ECO:0007669"/>
    <property type="project" value="InterPro"/>
</dbReference>
<dbReference type="SUPFAM" id="SSF53720">
    <property type="entry name" value="ALDH-like"/>
    <property type="match status" value="1"/>
</dbReference>
<dbReference type="AlphaFoldDB" id="A0A401YQX5"/>
<dbReference type="PROSITE" id="PS00070">
    <property type="entry name" value="ALDEHYDE_DEHYDR_CYS"/>
    <property type="match status" value="1"/>
</dbReference>